<dbReference type="PANTHER" id="PTHR43559:SF1">
    <property type="entry name" value="HYDROLASE"/>
    <property type="match status" value="1"/>
</dbReference>
<dbReference type="InterPro" id="IPR036380">
    <property type="entry name" value="Isochorismatase-like_sf"/>
</dbReference>
<sequence>MTTNTSILEQLSPRNSILLMIDLQPQMAFGVANIDRQELKNNAVALAKAAKVFNVPTFITSVETESFSGFTFPEITSIFPEADVYERTSMNSWDSKKLRDDIKAVGRKKLVMCGLWTEVCINTACNSAMLDGFEPYIVADVCGATSKMAQEYSMQRMIQAGAHPVTWQQVMLEWQRDWAKRDTYDAVMDIVRTHSGAYGMGVDYAYTMVHKQPQRGQWKGKIVKAPTQL</sequence>
<dbReference type="Pfam" id="PF00857">
    <property type="entry name" value="Isochorismatase"/>
    <property type="match status" value="1"/>
</dbReference>
<dbReference type="EMBL" id="VUMH01000001">
    <property type="protein sequence ID" value="MSS26793.1"/>
    <property type="molecule type" value="Genomic_DNA"/>
</dbReference>
<dbReference type="RefSeq" id="WP_154508563.1">
    <property type="nucleotide sequence ID" value="NZ_JAXELC010000055.1"/>
</dbReference>
<accession>A0A6L5XHX7</accession>
<dbReference type="AlphaFoldDB" id="A0A6L5XHX7"/>
<protein>
    <submittedName>
        <fullName evidence="2">Isochorismatase family protein</fullName>
    </submittedName>
</protein>
<proteinExistence type="predicted"/>
<evidence type="ECO:0000313" key="2">
    <source>
        <dbReference type="EMBL" id="MSS26793.1"/>
    </source>
</evidence>
<name>A0A6L5XHX7_9BACT</name>
<comment type="caution">
    <text evidence="2">The sequence shown here is derived from an EMBL/GenBank/DDBJ whole genome shotgun (WGS) entry which is preliminary data.</text>
</comment>
<dbReference type="SUPFAM" id="SSF52499">
    <property type="entry name" value="Isochorismatase-like hydrolases"/>
    <property type="match status" value="1"/>
</dbReference>
<dbReference type="InterPro" id="IPR053152">
    <property type="entry name" value="Hydrolase_YcaC-like"/>
</dbReference>
<organism evidence="2 3">
    <name type="scientific">Desulfovibrio porci</name>
    <dbReference type="NCBI Taxonomy" id="2605782"/>
    <lineage>
        <taxon>Bacteria</taxon>
        <taxon>Pseudomonadati</taxon>
        <taxon>Thermodesulfobacteriota</taxon>
        <taxon>Desulfovibrionia</taxon>
        <taxon>Desulfovibrionales</taxon>
        <taxon>Desulfovibrionaceae</taxon>
        <taxon>Desulfovibrio</taxon>
    </lineage>
</organism>
<dbReference type="Gene3D" id="3.40.50.850">
    <property type="entry name" value="Isochorismatase-like"/>
    <property type="match status" value="1"/>
</dbReference>
<dbReference type="InterPro" id="IPR000868">
    <property type="entry name" value="Isochorismatase-like_dom"/>
</dbReference>
<evidence type="ECO:0000259" key="1">
    <source>
        <dbReference type="Pfam" id="PF00857"/>
    </source>
</evidence>
<evidence type="ECO:0000313" key="3">
    <source>
        <dbReference type="Proteomes" id="UP000477488"/>
    </source>
</evidence>
<feature type="domain" description="Isochorismatase-like" evidence="1">
    <location>
        <begin position="16"/>
        <end position="169"/>
    </location>
</feature>
<dbReference type="PANTHER" id="PTHR43559">
    <property type="entry name" value="HYDROLASE YCAC-RELATED"/>
    <property type="match status" value="1"/>
</dbReference>
<gene>
    <name evidence="2" type="ORF">FYJ44_01780</name>
</gene>
<dbReference type="Proteomes" id="UP000477488">
    <property type="component" value="Unassembled WGS sequence"/>
</dbReference>
<reference evidence="2 3" key="1">
    <citation type="submission" date="2019-09" db="EMBL/GenBank/DDBJ databases">
        <title>In-depth cultivation of the pig gut microbiome towards novel bacterial diversity and tailored functional studies.</title>
        <authorList>
            <person name="Wylensek D."/>
            <person name="Hitch T.C.A."/>
            <person name="Clavel T."/>
        </authorList>
    </citation>
    <scope>NUCLEOTIDE SEQUENCE [LARGE SCALE GENOMIC DNA]</scope>
    <source>
        <strain evidence="2 3">PG-178-WT-4</strain>
    </source>
</reference>
<keyword evidence="3" id="KW-1185">Reference proteome</keyword>